<dbReference type="PANTHER" id="PTHR42693:SF33">
    <property type="entry name" value="ARYLSULFATASE"/>
    <property type="match status" value="1"/>
</dbReference>
<dbReference type="Pfam" id="PF00884">
    <property type="entry name" value="Sulfatase"/>
    <property type="match status" value="1"/>
</dbReference>
<dbReference type="SUPFAM" id="SSF53649">
    <property type="entry name" value="Alkaline phosphatase-like"/>
    <property type="match status" value="1"/>
</dbReference>
<dbReference type="Gene3D" id="3.40.720.10">
    <property type="entry name" value="Alkaline Phosphatase, subunit A"/>
    <property type="match status" value="1"/>
</dbReference>
<comment type="similarity">
    <text evidence="1">Belongs to the sulfatase family.</text>
</comment>
<protein>
    <recommendedName>
        <fullName evidence="5">Sulfatase N-terminal domain-containing protein</fullName>
    </recommendedName>
</protein>
<keyword evidence="3" id="KW-0378">Hydrolase</keyword>
<proteinExistence type="inferred from homology"/>
<feature type="domain" description="Sulfatase N-terminal" evidence="5">
    <location>
        <begin position="24"/>
        <end position="265"/>
    </location>
</feature>
<evidence type="ECO:0000256" key="1">
    <source>
        <dbReference type="ARBA" id="ARBA00008779"/>
    </source>
</evidence>
<dbReference type="AlphaFoldDB" id="A0A382UKU0"/>
<keyword evidence="4" id="KW-0106">Calcium</keyword>
<feature type="non-terminal residue" evidence="6">
    <location>
        <position position="292"/>
    </location>
</feature>
<feature type="non-terminal residue" evidence="6">
    <location>
        <position position="1"/>
    </location>
</feature>
<gene>
    <name evidence="6" type="ORF">METZ01_LOCUS387738</name>
</gene>
<dbReference type="GO" id="GO:0004065">
    <property type="term" value="F:arylsulfatase activity"/>
    <property type="evidence" value="ECO:0007669"/>
    <property type="project" value="TreeGrafter"/>
</dbReference>
<dbReference type="PANTHER" id="PTHR42693">
    <property type="entry name" value="ARYLSULFATASE FAMILY MEMBER"/>
    <property type="match status" value="1"/>
</dbReference>
<dbReference type="EMBL" id="UINC01145016">
    <property type="protein sequence ID" value="SVD34884.1"/>
    <property type="molecule type" value="Genomic_DNA"/>
</dbReference>
<name>A0A382UKU0_9ZZZZ</name>
<reference evidence="6" key="1">
    <citation type="submission" date="2018-05" db="EMBL/GenBank/DDBJ databases">
        <authorList>
            <person name="Lanie J.A."/>
            <person name="Ng W.-L."/>
            <person name="Kazmierczak K.M."/>
            <person name="Andrzejewski T.M."/>
            <person name="Davidsen T.M."/>
            <person name="Wayne K.J."/>
            <person name="Tettelin H."/>
            <person name="Glass J.I."/>
            <person name="Rusch D."/>
            <person name="Podicherti R."/>
            <person name="Tsui H.-C.T."/>
            <person name="Winkler M.E."/>
        </authorList>
    </citation>
    <scope>NUCLEOTIDE SEQUENCE</scope>
</reference>
<evidence type="ECO:0000256" key="4">
    <source>
        <dbReference type="ARBA" id="ARBA00022837"/>
    </source>
</evidence>
<evidence type="ECO:0000313" key="6">
    <source>
        <dbReference type="EMBL" id="SVD34884.1"/>
    </source>
</evidence>
<evidence type="ECO:0000256" key="2">
    <source>
        <dbReference type="ARBA" id="ARBA00022723"/>
    </source>
</evidence>
<keyword evidence="2" id="KW-0479">Metal-binding</keyword>
<evidence type="ECO:0000259" key="5">
    <source>
        <dbReference type="Pfam" id="PF00884"/>
    </source>
</evidence>
<dbReference type="InterPro" id="IPR024607">
    <property type="entry name" value="Sulfatase_CS"/>
</dbReference>
<dbReference type="InterPro" id="IPR017850">
    <property type="entry name" value="Alkaline_phosphatase_core_sf"/>
</dbReference>
<dbReference type="GO" id="GO:0046872">
    <property type="term" value="F:metal ion binding"/>
    <property type="evidence" value="ECO:0007669"/>
    <property type="project" value="UniProtKB-KW"/>
</dbReference>
<evidence type="ECO:0000256" key="3">
    <source>
        <dbReference type="ARBA" id="ARBA00022801"/>
    </source>
</evidence>
<dbReference type="InterPro" id="IPR000917">
    <property type="entry name" value="Sulfatase_N"/>
</dbReference>
<sequence length="292" mass="32340">IVAYIFATLLLTGCNEVDVTSPRPNILLIVADDLGYTDMGAYGSEIRTPNLDNLAAEGLLLTDFYAAPTCSPTRAMLLSGTDHHLAGLGTMYGGWDTNQVDQRGYEAHLNQDVVSVSSILRDSGYHTYMAGKWHLGGAPELQPPSRGFEQSFYLVQGGASHFSDRQGLTETVVVEYLENGEVTALPSDFYSTNYYTDKMIGYIDQNRADGNPFFGYLAYTSPHWPLQVPTEDMDLYKGIYDGGYEKLREIRISRLRALGIIDEATVAAMAPPYITSWQELSADEQKVEARKM</sequence>
<dbReference type="InterPro" id="IPR050738">
    <property type="entry name" value="Sulfatase"/>
</dbReference>
<organism evidence="6">
    <name type="scientific">marine metagenome</name>
    <dbReference type="NCBI Taxonomy" id="408172"/>
    <lineage>
        <taxon>unclassified sequences</taxon>
        <taxon>metagenomes</taxon>
        <taxon>ecological metagenomes</taxon>
    </lineage>
</organism>
<accession>A0A382UKU0</accession>
<dbReference type="PROSITE" id="PS00149">
    <property type="entry name" value="SULFATASE_2"/>
    <property type="match status" value="1"/>
</dbReference>